<reference evidence="2 3" key="1">
    <citation type="submission" date="2019-01" db="EMBL/GenBank/DDBJ databases">
        <authorList>
            <person name="Brito A."/>
        </authorList>
    </citation>
    <scope>NUCLEOTIDE SEQUENCE [LARGE SCALE GENOMIC DNA]</scope>
    <source>
        <strain evidence="2">1</strain>
    </source>
</reference>
<evidence type="ECO:0000313" key="2">
    <source>
        <dbReference type="EMBL" id="VEP12556.1"/>
    </source>
</evidence>
<name>A0A563VM76_9CYAN</name>
<gene>
    <name evidence="2" type="ORF">H1P_1530008</name>
</gene>
<keyword evidence="3" id="KW-1185">Reference proteome</keyword>
<accession>A0A563VM76</accession>
<dbReference type="AlphaFoldDB" id="A0A563VM76"/>
<protein>
    <submittedName>
        <fullName evidence="2">Uncharacterized protein</fullName>
    </submittedName>
</protein>
<proteinExistence type="predicted"/>
<keyword evidence="1" id="KW-0472">Membrane</keyword>
<organism evidence="2 3">
    <name type="scientific">Hyella patelloides LEGE 07179</name>
    <dbReference type="NCBI Taxonomy" id="945734"/>
    <lineage>
        <taxon>Bacteria</taxon>
        <taxon>Bacillati</taxon>
        <taxon>Cyanobacteriota</taxon>
        <taxon>Cyanophyceae</taxon>
        <taxon>Pleurocapsales</taxon>
        <taxon>Hyellaceae</taxon>
        <taxon>Hyella</taxon>
    </lineage>
</organism>
<sequence length="54" mass="6502">MDSQKLIFGNRYFVPQPPWFLAQTFGILFYLLLNFIPQFLDCSVFIFADHHIKY</sequence>
<keyword evidence="1" id="KW-1133">Transmembrane helix</keyword>
<dbReference type="Proteomes" id="UP000320055">
    <property type="component" value="Unassembled WGS sequence"/>
</dbReference>
<feature type="transmembrane region" description="Helical" evidence="1">
    <location>
        <begin position="20"/>
        <end position="48"/>
    </location>
</feature>
<evidence type="ECO:0000313" key="3">
    <source>
        <dbReference type="Proteomes" id="UP000320055"/>
    </source>
</evidence>
<dbReference type="EMBL" id="CAACVJ010000061">
    <property type="protein sequence ID" value="VEP12556.1"/>
    <property type="molecule type" value="Genomic_DNA"/>
</dbReference>
<keyword evidence="1" id="KW-0812">Transmembrane</keyword>
<evidence type="ECO:0000256" key="1">
    <source>
        <dbReference type="SAM" id="Phobius"/>
    </source>
</evidence>